<dbReference type="GO" id="GO:0016757">
    <property type="term" value="F:glycosyltransferase activity"/>
    <property type="evidence" value="ECO:0007669"/>
    <property type="project" value="UniProtKB-KW"/>
</dbReference>
<comment type="pathway">
    <text evidence="1">Cell wall biogenesis; cell wall polysaccharide biosynthesis.</text>
</comment>
<evidence type="ECO:0000256" key="4">
    <source>
        <dbReference type="ARBA" id="ARBA00022679"/>
    </source>
</evidence>
<dbReference type="RefSeq" id="WP_289473298.1">
    <property type="nucleotide sequence ID" value="NZ_JAUCMN010000004.1"/>
</dbReference>
<dbReference type="EC" id="2.4.-.-" evidence="5"/>
<reference evidence="5 6" key="1">
    <citation type="submission" date="2023-06" db="EMBL/GenBank/DDBJ databases">
        <authorList>
            <person name="Feng G."/>
            <person name="Li J."/>
            <person name="Zhu H."/>
        </authorList>
    </citation>
    <scope>NUCLEOTIDE SEQUENCE [LARGE SCALE GENOMIC DNA]</scope>
    <source>
        <strain evidence="5 6">RHCKG28</strain>
    </source>
</reference>
<evidence type="ECO:0000313" key="5">
    <source>
        <dbReference type="EMBL" id="MDM7891521.1"/>
    </source>
</evidence>
<dbReference type="SUPFAM" id="SSF53448">
    <property type="entry name" value="Nucleotide-diphospho-sugar transferases"/>
    <property type="match status" value="1"/>
</dbReference>
<evidence type="ECO:0000256" key="3">
    <source>
        <dbReference type="ARBA" id="ARBA00022676"/>
    </source>
</evidence>
<keyword evidence="3 5" id="KW-0328">Glycosyltransferase</keyword>
<protein>
    <submittedName>
        <fullName evidence="5">Glycosyltransferase family 2 protein</fullName>
        <ecNumber evidence="5">2.4.-.-</ecNumber>
    </submittedName>
</protein>
<comment type="caution">
    <text evidence="5">The sequence shown here is derived from an EMBL/GenBank/DDBJ whole genome shotgun (WGS) entry which is preliminary data.</text>
</comment>
<dbReference type="Pfam" id="PF13641">
    <property type="entry name" value="Glyco_tranf_2_3"/>
    <property type="match status" value="1"/>
</dbReference>
<sequence length="485" mass="53358">MSRDRRPVTVVVPIYDDLPGLERCIEALLETIDFDVDRVLLANDVGPNVDRIEQRVLELVGDHPGFEYTRNPANLGFVGNCNRAVLDLDTTGNDVLLLNSDTIPMPGFLDEMTAVLASDDTIGVVCARSDNATIASFPYARRNPRATLAPRRTRELHGRTKYLLPRSTVSPVAMGFCFLIRREMVDRFGLFDPVFSPGYGEENDFCLRINEAGFTSVLANRALVLHAGSTSFSGDRGPSLRLEHERILLERYPFYAGAVALFLARYRDAVDVFADTFLPDDDVVRVAVHLPAELTDDVIARVRDLLAAAPDDVVVTVVVARSQLRTARHGLPGATIAVGGRPRQVFDVAVALGALTTFPQLSALNANAPRWVLVDPVAHDARWSHAVSNHRASAIDRILRRFENRSTTWKGGAHLVRIIRETARNDIDPSALRARWLSVSDIAEATGLLVHRATVSIRRLTALTFGARNPRIVARIRAITGRGGA</sequence>
<evidence type="ECO:0000313" key="6">
    <source>
        <dbReference type="Proteomes" id="UP001236404"/>
    </source>
</evidence>
<dbReference type="EMBL" id="JAUCMN010000004">
    <property type="protein sequence ID" value="MDM7891521.1"/>
    <property type="molecule type" value="Genomic_DNA"/>
</dbReference>
<name>A0ABT7TPI8_9MICO</name>
<dbReference type="PANTHER" id="PTHR43179">
    <property type="entry name" value="RHAMNOSYLTRANSFERASE WBBL"/>
    <property type="match status" value="1"/>
</dbReference>
<keyword evidence="6" id="KW-1185">Reference proteome</keyword>
<dbReference type="PANTHER" id="PTHR43179:SF12">
    <property type="entry name" value="GALACTOFURANOSYLTRANSFERASE GLFT2"/>
    <property type="match status" value="1"/>
</dbReference>
<dbReference type="InterPro" id="IPR029044">
    <property type="entry name" value="Nucleotide-diphossugar_trans"/>
</dbReference>
<organism evidence="5 6">
    <name type="scientific">Curtobacterium caseinilyticum</name>
    <dbReference type="NCBI Taxonomy" id="3055137"/>
    <lineage>
        <taxon>Bacteria</taxon>
        <taxon>Bacillati</taxon>
        <taxon>Actinomycetota</taxon>
        <taxon>Actinomycetes</taxon>
        <taxon>Micrococcales</taxon>
        <taxon>Microbacteriaceae</taxon>
        <taxon>Curtobacterium</taxon>
    </lineage>
</organism>
<dbReference type="Proteomes" id="UP001236404">
    <property type="component" value="Unassembled WGS sequence"/>
</dbReference>
<proteinExistence type="inferred from homology"/>
<accession>A0ABT7TPI8</accession>
<evidence type="ECO:0000256" key="1">
    <source>
        <dbReference type="ARBA" id="ARBA00004776"/>
    </source>
</evidence>
<gene>
    <name evidence="5" type="ORF">QUG93_07470</name>
</gene>
<dbReference type="Gene3D" id="3.90.550.10">
    <property type="entry name" value="Spore Coat Polysaccharide Biosynthesis Protein SpsA, Chain A"/>
    <property type="match status" value="1"/>
</dbReference>
<keyword evidence="4 5" id="KW-0808">Transferase</keyword>
<comment type="similarity">
    <text evidence="2">Belongs to the glycosyltransferase 2 family.</text>
</comment>
<evidence type="ECO:0000256" key="2">
    <source>
        <dbReference type="ARBA" id="ARBA00006739"/>
    </source>
</evidence>